<gene>
    <name evidence="1" type="ORF">EAH81_18955</name>
</gene>
<dbReference type="AlphaFoldDB" id="A0A502EMT0"/>
<dbReference type="Proteomes" id="UP000319700">
    <property type="component" value="Unassembled WGS sequence"/>
</dbReference>
<proteinExistence type="predicted"/>
<comment type="caution">
    <text evidence="1">The sequence shown here is derived from an EMBL/GenBank/DDBJ whole genome shotgun (WGS) entry which is preliminary data.</text>
</comment>
<sequence length="102" mass="11973">MALKRSSLENYTLLLVELNKMRHTNFSAKTFLKKMRPFCQTSHLKFKTLFLRIRGSNIGITIRVCTDCFIVTQSFCVHEFIFYCNSQKTLISKLLKHNLLIP</sequence>
<evidence type="ECO:0000313" key="1">
    <source>
        <dbReference type="EMBL" id="TPG37571.1"/>
    </source>
</evidence>
<reference evidence="1 2" key="1">
    <citation type="journal article" date="2019" name="Environ. Microbiol.">
        <title>Species interactions and distinct microbial communities in high Arctic permafrost affected cryosols are associated with the CH4 and CO2 gas fluxes.</title>
        <authorList>
            <person name="Altshuler I."/>
            <person name="Hamel J."/>
            <person name="Turney S."/>
            <person name="Magnuson E."/>
            <person name="Levesque R."/>
            <person name="Greer C."/>
            <person name="Whyte L.G."/>
        </authorList>
    </citation>
    <scope>NUCLEOTIDE SEQUENCE [LARGE SCALE GENOMIC DNA]</scope>
    <source>
        <strain evidence="1 2">42</strain>
    </source>
</reference>
<name>A0A502EMT0_9FLAO</name>
<dbReference type="EMBL" id="RCZH01000013">
    <property type="protein sequence ID" value="TPG37571.1"/>
    <property type="molecule type" value="Genomic_DNA"/>
</dbReference>
<protein>
    <submittedName>
        <fullName evidence="1">Uncharacterized protein</fullName>
    </submittedName>
</protein>
<evidence type="ECO:0000313" key="2">
    <source>
        <dbReference type="Proteomes" id="UP000319700"/>
    </source>
</evidence>
<accession>A0A502EMT0</accession>
<organism evidence="1 2">
    <name type="scientific">Flavobacterium pectinovorum</name>
    <dbReference type="NCBI Taxonomy" id="29533"/>
    <lineage>
        <taxon>Bacteria</taxon>
        <taxon>Pseudomonadati</taxon>
        <taxon>Bacteroidota</taxon>
        <taxon>Flavobacteriia</taxon>
        <taxon>Flavobacteriales</taxon>
        <taxon>Flavobacteriaceae</taxon>
        <taxon>Flavobacterium</taxon>
    </lineage>
</organism>
<keyword evidence="2" id="KW-1185">Reference proteome</keyword>